<keyword evidence="13" id="KW-1185">Reference proteome</keyword>
<evidence type="ECO:0000256" key="9">
    <source>
        <dbReference type="ARBA" id="ARBA00023118"/>
    </source>
</evidence>
<keyword evidence="5" id="KW-0547">Nucleotide-binding</keyword>
<dbReference type="GO" id="GO:0016887">
    <property type="term" value="F:ATP hydrolysis activity"/>
    <property type="evidence" value="ECO:0007669"/>
    <property type="project" value="TreeGrafter"/>
</dbReference>
<evidence type="ECO:0000313" key="12">
    <source>
        <dbReference type="EMBL" id="SCC79663.1"/>
    </source>
</evidence>
<dbReference type="NCBIfam" id="TIGR01596">
    <property type="entry name" value="cas3_HD"/>
    <property type="match status" value="1"/>
</dbReference>
<dbReference type="CDD" id="cd17930">
    <property type="entry name" value="DEXHc_cas3"/>
    <property type="match status" value="1"/>
</dbReference>
<dbReference type="GO" id="GO:0003677">
    <property type="term" value="F:DNA binding"/>
    <property type="evidence" value="ECO:0007669"/>
    <property type="project" value="TreeGrafter"/>
</dbReference>
<evidence type="ECO:0000256" key="3">
    <source>
        <dbReference type="ARBA" id="ARBA00022722"/>
    </source>
</evidence>
<evidence type="ECO:0000256" key="7">
    <source>
        <dbReference type="ARBA" id="ARBA00022806"/>
    </source>
</evidence>
<keyword evidence="6" id="KW-0378">Hydrolase</keyword>
<dbReference type="Proteomes" id="UP000242610">
    <property type="component" value="Unassembled WGS sequence"/>
</dbReference>
<dbReference type="InterPro" id="IPR054712">
    <property type="entry name" value="Cas3-like_dom"/>
</dbReference>
<evidence type="ECO:0000256" key="4">
    <source>
        <dbReference type="ARBA" id="ARBA00022723"/>
    </source>
</evidence>
<gene>
    <name evidence="12" type="ORF">GA0061077_0768</name>
</gene>
<keyword evidence="7 12" id="KW-0347">Helicase</keyword>
<protein>
    <submittedName>
        <fullName evidence="12">CRISPR-associated endonuclease/helicase Cas3</fullName>
    </submittedName>
</protein>
<keyword evidence="3" id="KW-0540">Nuclease</keyword>
<proteinExistence type="inferred from homology"/>
<dbReference type="InterPro" id="IPR052511">
    <property type="entry name" value="ATP-dep_Helicase"/>
</dbReference>
<reference evidence="13" key="1">
    <citation type="submission" date="2016-08" db="EMBL/GenBank/DDBJ databases">
        <authorList>
            <person name="Varghese N."/>
            <person name="Submissions Spin"/>
        </authorList>
    </citation>
    <scope>NUCLEOTIDE SEQUENCE [LARGE SCALE GENOMIC DNA]</scope>
    <source>
        <strain evidence="13">R-52791</strain>
    </source>
</reference>
<dbReference type="GO" id="GO:0005524">
    <property type="term" value="F:ATP binding"/>
    <property type="evidence" value="ECO:0007669"/>
    <property type="project" value="UniProtKB-KW"/>
</dbReference>
<dbReference type="PANTHER" id="PTHR47962">
    <property type="entry name" value="ATP-DEPENDENT HELICASE LHR-RELATED-RELATED"/>
    <property type="match status" value="1"/>
</dbReference>
<evidence type="ECO:0000256" key="8">
    <source>
        <dbReference type="ARBA" id="ARBA00022840"/>
    </source>
</evidence>
<comment type="similarity">
    <text evidence="2">In the central section; belongs to the CRISPR-associated helicase Cas3 family.</text>
</comment>
<evidence type="ECO:0000256" key="2">
    <source>
        <dbReference type="ARBA" id="ARBA00009046"/>
    </source>
</evidence>
<accession>A0A1C4H4E5</accession>
<organism evidence="12 13">
    <name type="scientific">Bifidobacterium commune</name>
    <dbReference type="NCBI Taxonomy" id="1505727"/>
    <lineage>
        <taxon>Bacteria</taxon>
        <taxon>Bacillati</taxon>
        <taxon>Actinomycetota</taxon>
        <taxon>Actinomycetes</taxon>
        <taxon>Bifidobacteriales</taxon>
        <taxon>Bifidobacteriaceae</taxon>
        <taxon>Bifidobacterium</taxon>
    </lineage>
</organism>
<dbReference type="InterPro" id="IPR027417">
    <property type="entry name" value="P-loop_NTPase"/>
</dbReference>
<evidence type="ECO:0000256" key="1">
    <source>
        <dbReference type="ARBA" id="ARBA00006847"/>
    </source>
</evidence>
<dbReference type="InterPro" id="IPR038257">
    <property type="entry name" value="CRISPR-assoc_Cas3_HD_sf"/>
</dbReference>
<name>A0A1C4H4E5_9BIFI</name>
<dbReference type="Pfam" id="PF22590">
    <property type="entry name" value="Cas3-like_C_2"/>
    <property type="match status" value="1"/>
</dbReference>
<keyword evidence="12" id="KW-0255">Endonuclease</keyword>
<dbReference type="GO" id="GO:0046872">
    <property type="term" value="F:metal ion binding"/>
    <property type="evidence" value="ECO:0007669"/>
    <property type="project" value="UniProtKB-KW"/>
</dbReference>
<dbReference type="EMBL" id="FMBL01000002">
    <property type="protein sequence ID" value="SCC79663.1"/>
    <property type="molecule type" value="Genomic_DNA"/>
</dbReference>
<dbReference type="Gene3D" id="1.10.3210.30">
    <property type="match status" value="1"/>
</dbReference>
<dbReference type="InterPro" id="IPR011545">
    <property type="entry name" value="DEAD/DEAH_box_helicase_dom"/>
</dbReference>
<comment type="similarity">
    <text evidence="1">In the N-terminal section; belongs to the CRISPR-associated nuclease Cas3-HD family.</text>
</comment>
<dbReference type="AlphaFoldDB" id="A0A1C4H4E5"/>
<keyword evidence="8" id="KW-0067">ATP-binding</keyword>
<dbReference type="GO" id="GO:0004386">
    <property type="term" value="F:helicase activity"/>
    <property type="evidence" value="ECO:0007669"/>
    <property type="project" value="UniProtKB-KW"/>
</dbReference>
<dbReference type="PROSITE" id="PS51643">
    <property type="entry name" value="HD_CAS3"/>
    <property type="match status" value="1"/>
</dbReference>
<keyword evidence="4" id="KW-0479">Metal-binding</keyword>
<dbReference type="InterPro" id="IPR006483">
    <property type="entry name" value="CRISPR-assoc_Cas3_HD"/>
</dbReference>
<dbReference type="InterPro" id="IPR006474">
    <property type="entry name" value="Helicase_Cas3_CRISPR-ass_core"/>
</dbReference>
<dbReference type="CDD" id="cd09641">
    <property type="entry name" value="Cas3''_I"/>
    <property type="match status" value="1"/>
</dbReference>
<dbReference type="Pfam" id="PF00270">
    <property type="entry name" value="DEAD"/>
    <property type="match status" value="1"/>
</dbReference>
<feature type="domain" description="Helicase ATP-binding" evidence="10">
    <location>
        <begin position="261"/>
        <end position="436"/>
    </location>
</feature>
<sequence length="790" mass="89262">MHKPLMARKTADGRLQTLHDHLHETGLLAEGFETWYSDTARLVGEIHDLGKASQSFQRYLLLGEGKRGEIPHAKQGAFEISELNAGDGCFGELTQDMTEAIVASHHGDLPDFLDAEGQYSFTDEISDECKENPKYSWAEIKKNLSELQIPVQRDFERSERDGQELVKSISGYASGSSFDFAMGLYVKYMYSRLVDADRFDAMCFEKGIKPINDCVSWDVYIDHFEKYIMRFTSRSLINDMRTRISEECLKASGKPTGIYKLSVPTGGGKTLASLRFALHHAKNTGKQHIIYVSPYLTITEQTTATFREALGISVNSDSLLEHYSSVSISDDDDQRENRRLAAQRWANPFVVTTMVQFLESAMASRGTKLRKFHNMANSVIIFDEVQSLPLNMVNLFNEVVSFLSRVLGSTIVLCTATQPLIDTTRRKNLALSEEPDLIQVSEQDIAQSRRTEIIVSSEDKTVDQFADEVYKRAKEGGNCLAIVNLKSEARAVFRRLQQLNANEKFKLIHLSTSMCGAHRKYQIEYARTLLDSGEPVICVSTQLIEAGVDISFKRVVRAMAGLDSILQAAGRCNRSGESPVPQPVYVFSIRDERGLDHLPDIKDGKRITQELVYDYPAEDLQSGFMIHEFYKRYFAKKDQGSYMDYVLPDAGKGTTVYDLLSKNEAGRGSYRNRTGNEYGRAFAQAFRTAGSKFKVIDQQAKSVVVEYGQASYYLAQLQDDDFKVKLDALRHLQEYTVSLFPYEYDELSRQEALSQVDEDFDIFLLNSDFYSADYGVVLKPQGLPLEFLSI</sequence>
<evidence type="ECO:0000256" key="5">
    <source>
        <dbReference type="ARBA" id="ARBA00022741"/>
    </source>
</evidence>
<evidence type="ECO:0000259" key="10">
    <source>
        <dbReference type="PROSITE" id="PS51192"/>
    </source>
</evidence>
<dbReference type="STRING" id="1505727.GA0061077_0768"/>
<keyword evidence="9" id="KW-0051">Antiviral defense</keyword>
<dbReference type="SUPFAM" id="SSF52540">
    <property type="entry name" value="P-loop containing nucleoside triphosphate hydrolases"/>
    <property type="match status" value="1"/>
</dbReference>
<dbReference type="GO" id="GO:0051607">
    <property type="term" value="P:defense response to virus"/>
    <property type="evidence" value="ECO:0007669"/>
    <property type="project" value="UniProtKB-KW"/>
</dbReference>
<evidence type="ECO:0000259" key="11">
    <source>
        <dbReference type="PROSITE" id="PS51643"/>
    </source>
</evidence>
<dbReference type="GO" id="GO:0004519">
    <property type="term" value="F:endonuclease activity"/>
    <property type="evidence" value="ECO:0007669"/>
    <property type="project" value="UniProtKB-KW"/>
</dbReference>
<dbReference type="PROSITE" id="PS51192">
    <property type="entry name" value="HELICASE_ATP_BIND_1"/>
    <property type="match status" value="1"/>
</dbReference>
<dbReference type="NCBIfam" id="TIGR01587">
    <property type="entry name" value="cas3_core"/>
    <property type="match status" value="1"/>
</dbReference>
<dbReference type="InterPro" id="IPR014001">
    <property type="entry name" value="Helicase_ATP-bd"/>
</dbReference>
<dbReference type="SMART" id="SM00487">
    <property type="entry name" value="DEXDc"/>
    <property type="match status" value="1"/>
</dbReference>
<evidence type="ECO:0000313" key="13">
    <source>
        <dbReference type="Proteomes" id="UP000242610"/>
    </source>
</evidence>
<feature type="domain" description="HD Cas3-type" evidence="11">
    <location>
        <begin position="11"/>
        <end position="199"/>
    </location>
</feature>
<evidence type="ECO:0000256" key="6">
    <source>
        <dbReference type="ARBA" id="ARBA00022801"/>
    </source>
</evidence>
<dbReference type="Gene3D" id="3.40.50.300">
    <property type="entry name" value="P-loop containing nucleotide triphosphate hydrolases"/>
    <property type="match status" value="2"/>
</dbReference>